<feature type="compositionally biased region" description="Low complexity" evidence="2">
    <location>
        <begin position="188"/>
        <end position="197"/>
    </location>
</feature>
<dbReference type="PROSITE" id="PS00463">
    <property type="entry name" value="ZN2_CY6_FUNGAL_1"/>
    <property type="match status" value="1"/>
</dbReference>
<evidence type="ECO:0000259" key="3">
    <source>
        <dbReference type="PROSITE" id="PS50048"/>
    </source>
</evidence>
<dbReference type="Pfam" id="PF00172">
    <property type="entry name" value="Zn_clus"/>
    <property type="match status" value="1"/>
</dbReference>
<evidence type="ECO:0000256" key="2">
    <source>
        <dbReference type="SAM" id="MobiDB-lite"/>
    </source>
</evidence>
<name>A0A9P8XSC4_9PEZI</name>
<accession>A0A9P8XSC4</accession>
<dbReference type="GO" id="GO:0000981">
    <property type="term" value="F:DNA-binding transcription factor activity, RNA polymerase II-specific"/>
    <property type="evidence" value="ECO:0007669"/>
    <property type="project" value="InterPro"/>
</dbReference>
<dbReference type="GO" id="GO:0008270">
    <property type="term" value="F:zinc ion binding"/>
    <property type="evidence" value="ECO:0007669"/>
    <property type="project" value="InterPro"/>
</dbReference>
<feature type="region of interest" description="Disordered" evidence="2">
    <location>
        <begin position="155"/>
        <end position="201"/>
    </location>
</feature>
<comment type="caution">
    <text evidence="4">The sequence shown here is derived from an EMBL/GenBank/DDBJ whole genome shotgun (WGS) entry which is preliminary data.</text>
</comment>
<proteinExistence type="predicted"/>
<dbReference type="Proteomes" id="UP000756346">
    <property type="component" value="Unassembled WGS sequence"/>
</dbReference>
<keyword evidence="1" id="KW-0539">Nucleus</keyword>
<organism evidence="4 5">
    <name type="scientific">Microdochium trichocladiopsis</name>
    <dbReference type="NCBI Taxonomy" id="1682393"/>
    <lineage>
        <taxon>Eukaryota</taxon>
        <taxon>Fungi</taxon>
        <taxon>Dikarya</taxon>
        <taxon>Ascomycota</taxon>
        <taxon>Pezizomycotina</taxon>
        <taxon>Sordariomycetes</taxon>
        <taxon>Xylariomycetidae</taxon>
        <taxon>Xylariales</taxon>
        <taxon>Microdochiaceae</taxon>
        <taxon>Microdochium</taxon>
    </lineage>
</organism>
<protein>
    <recommendedName>
        <fullName evidence="3">Zn(2)-C6 fungal-type domain-containing protein</fullName>
    </recommendedName>
</protein>
<evidence type="ECO:0000313" key="5">
    <source>
        <dbReference type="Proteomes" id="UP000756346"/>
    </source>
</evidence>
<dbReference type="InterPro" id="IPR036864">
    <property type="entry name" value="Zn2-C6_fun-type_DNA-bd_sf"/>
</dbReference>
<feature type="domain" description="Zn(2)-C6 fungal-type" evidence="3">
    <location>
        <begin position="43"/>
        <end position="79"/>
    </location>
</feature>
<dbReference type="RefSeq" id="XP_046005496.1">
    <property type="nucleotide sequence ID" value="XM_046162976.1"/>
</dbReference>
<dbReference type="CDD" id="cd00067">
    <property type="entry name" value="GAL4"/>
    <property type="match status" value="1"/>
</dbReference>
<evidence type="ECO:0000313" key="4">
    <source>
        <dbReference type="EMBL" id="KAH7014529.1"/>
    </source>
</evidence>
<feature type="compositionally biased region" description="Basic and acidic residues" evidence="2">
    <location>
        <begin position="173"/>
        <end position="187"/>
    </location>
</feature>
<dbReference type="AlphaFoldDB" id="A0A9P8XSC4"/>
<sequence length="460" mass="48512">MPPSRSGRSGVPEAFIIKWRQAPGNHATVHPQGPALIRRPATACSNCRSAKTRCKVDAAFSGSPRDCRRCAVRGLNCTWSAVAASPTSTTAFAPSPSVGTAAESSRQSFLSGNHLEQQILMAQNSPNAATDNDDLASDFVEKRCSNWAPGISSSLQTQVRPAHGTDQCQTISSKHDASDPDGQDDRSSASQSATSRSPAVTSVSSQSRLTLSCSCRGDLMLCVKKIARIMQQPPLDDIGQTSTLPPPRLDKVFAVTATVIDQAQKVLNCKTETLRCTDLLHIMSALQEAMPCFTHISQSLLNSDSWTPAVATEASGHEDMHPPPSNPNVYPDGRSAQKLLYGDHAISLSDSTALRALLATSIVSRATALVMAVRQTGQKMLDDLLRVSALSTAISDDQGAPDNALARANIAYLEANITVFQGMLKKVLASVDDAIGQEGAVDGGGDGASVFRGFAAALLG</sequence>
<dbReference type="OrthoDB" id="2943660at2759"/>
<evidence type="ECO:0000256" key="1">
    <source>
        <dbReference type="ARBA" id="ARBA00023242"/>
    </source>
</evidence>
<dbReference type="SUPFAM" id="SSF57701">
    <property type="entry name" value="Zn2/Cys6 DNA-binding domain"/>
    <property type="match status" value="1"/>
</dbReference>
<dbReference type="GeneID" id="70192522"/>
<gene>
    <name evidence="4" type="ORF">B0I36DRAFT_50347</name>
</gene>
<dbReference type="InterPro" id="IPR001138">
    <property type="entry name" value="Zn2Cys6_DnaBD"/>
</dbReference>
<keyword evidence="5" id="KW-1185">Reference proteome</keyword>
<dbReference type="EMBL" id="JAGTJQ010000013">
    <property type="protein sequence ID" value="KAH7014529.1"/>
    <property type="molecule type" value="Genomic_DNA"/>
</dbReference>
<dbReference type="Gene3D" id="4.10.240.10">
    <property type="entry name" value="Zn(2)-C6 fungal-type DNA-binding domain"/>
    <property type="match status" value="1"/>
</dbReference>
<reference evidence="4" key="1">
    <citation type="journal article" date="2021" name="Nat. Commun.">
        <title>Genetic determinants of endophytism in the Arabidopsis root mycobiome.</title>
        <authorList>
            <person name="Mesny F."/>
            <person name="Miyauchi S."/>
            <person name="Thiergart T."/>
            <person name="Pickel B."/>
            <person name="Atanasova L."/>
            <person name="Karlsson M."/>
            <person name="Huettel B."/>
            <person name="Barry K.W."/>
            <person name="Haridas S."/>
            <person name="Chen C."/>
            <person name="Bauer D."/>
            <person name="Andreopoulos W."/>
            <person name="Pangilinan J."/>
            <person name="LaButti K."/>
            <person name="Riley R."/>
            <person name="Lipzen A."/>
            <person name="Clum A."/>
            <person name="Drula E."/>
            <person name="Henrissat B."/>
            <person name="Kohler A."/>
            <person name="Grigoriev I.V."/>
            <person name="Martin F.M."/>
            <person name="Hacquard S."/>
        </authorList>
    </citation>
    <scope>NUCLEOTIDE SEQUENCE</scope>
    <source>
        <strain evidence="4">MPI-CAGE-CH-0230</strain>
    </source>
</reference>
<dbReference type="PROSITE" id="PS50048">
    <property type="entry name" value="ZN2_CY6_FUNGAL_2"/>
    <property type="match status" value="1"/>
</dbReference>